<keyword evidence="3" id="KW-0731">Sigma factor</keyword>
<organism evidence="7 8">
    <name type="scientific">Phocaeicola dorei</name>
    <dbReference type="NCBI Taxonomy" id="357276"/>
    <lineage>
        <taxon>Bacteria</taxon>
        <taxon>Pseudomonadati</taxon>
        <taxon>Bacteroidota</taxon>
        <taxon>Bacteroidia</taxon>
        <taxon>Bacteroidales</taxon>
        <taxon>Bacteroidaceae</taxon>
        <taxon>Phocaeicola</taxon>
    </lineage>
</organism>
<protein>
    <submittedName>
        <fullName evidence="7">DNA-directed RNA polymerase sigma-70 factor</fullName>
    </submittedName>
</protein>
<dbReference type="Gene3D" id="1.10.10.10">
    <property type="entry name" value="Winged helix-like DNA-binding domain superfamily/Winged helix DNA-binding domain"/>
    <property type="match status" value="1"/>
</dbReference>
<evidence type="ECO:0000313" key="7">
    <source>
        <dbReference type="EMBL" id="GKH80473.1"/>
    </source>
</evidence>
<comment type="caution">
    <text evidence="7">The sequence shown here is derived from an EMBL/GenBank/DDBJ whole genome shotgun (WGS) entry which is preliminary data.</text>
</comment>
<dbReference type="InterPro" id="IPR013325">
    <property type="entry name" value="RNA_pol_sigma_r2"/>
</dbReference>
<evidence type="ECO:0000259" key="6">
    <source>
        <dbReference type="Pfam" id="PF08281"/>
    </source>
</evidence>
<dbReference type="SUPFAM" id="SSF88946">
    <property type="entry name" value="Sigma2 domain of RNA polymerase sigma factors"/>
    <property type="match status" value="1"/>
</dbReference>
<dbReference type="GO" id="GO:0006352">
    <property type="term" value="P:DNA-templated transcription initiation"/>
    <property type="evidence" value="ECO:0007669"/>
    <property type="project" value="InterPro"/>
</dbReference>
<dbReference type="Pfam" id="PF04542">
    <property type="entry name" value="Sigma70_r2"/>
    <property type="match status" value="1"/>
</dbReference>
<dbReference type="GO" id="GO:0003677">
    <property type="term" value="F:DNA binding"/>
    <property type="evidence" value="ECO:0007669"/>
    <property type="project" value="InterPro"/>
</dbReference>
<keyword evidence="7" id="KW-0240">DNA-directed RNA polymerase</keyword>
<dbReference type="NCBIfam" id="TIGR02937">
    <property type="entry name" value="sigma70-ECF"/>
    <property type="match status" value="1"/>
</dbReference>
<dbReference type="PANTHER" id="PTHR43133">
    <property type="entry name" value="RNA POLYMERASE ECF-TYPE SIGMA FACTO"/>
    <property type="match status" value="1"/>
</dbReference>
<keyword evidence="4" id="KW-0804">Transcription</keyword>
<comment type="similarity">
    <text evidence="1">Belongs to the sigma-70 factor family. ECF subfamily.</text>
</comment>
<dbReference type="InterPro" id="IPR036388">
    <property type="entry name" value="WH-like_DNA-bd_sf"/>
</dbReference>
<name>A0AA37NUR7_9BACT</name>
<sequence length="212" mass="24765">MMFLRNAIFAILIVLIKMDASIVDKDLIERINKGEEKAFEVLYNSYFVYLCACANSYIFNPVEAQDIVNETFAKIWYRRGELSFPIHAYLIRAIQNGCLNYLRSLHSRERIIDEYREALLEYQEEFCASECSPLQEMELADLEKSVQNIVSSLPDKCRFIFEQYLYSNLTPQEIADKNNISVNTVRVHVKNAMDKIREKVGSRVGILLFFLF</sequence>
<dbReference type="InterPro" id="IPR013249">
    <property type="entry name" value="RNA_pol_sigma70_r4_t2"/>
</dbReference>
<dbReference type="InterPro" id="IPR014284">
    <property type="entry name" value="RNA_pol_sigma-70_dom"/>
</dbReference>
<dbReference type="SUPFAM" id="SSF88659">
    <property type="entry name" value="Sigma3 and sigma4 domains of RNA polymerase sigma factors"/>
    <property type="match status" value="1"/>
</dbReference>
<dbReference type="EMBL" id="BQOB01000001">
    <property type="protein sequence ID" value="GKH80473.1"/>
    <property type="molecule type" value="Genomic_DNA"/>
</dbReference>
<dbReference type="InterPro" id="IPR007627">
    <property type="entry name" value="RNA_pol_sigma70_r2"/>
</dbReference>
<dbReference type="Gene3D" id="1.10.1740.10">
    <property type="match status" value="1"/>
</dbReference>
<evidence type="ECO:0000256" key="2">
    <source>
        <dbReference type="ARBA" id="ARBA00023015"/>
    </source>
</evidence>
<dbReference type="Pfam" id="PF08281">
    <property type="entry name" value="Sigma70_r4_2"/>
    <property type="match status" value="1"/>
</dbReference>
<keyword evidence="2" id="KW-0805">Transcription regulation</keyword>
<dbReference type="PANTHER" id="PTHR43133:SF46">
    <property type="entry name" value="RNA POLYMERASE SIGMA-70 FACTOR ECF SUBFAMILY"/>
    <property type="match status" value="1"/>
</dbReference>
<accession>A0AA37NUR7</accession>
<gene>
    <name evidence="7" type="ORF">CE91St7_13570</name>
</gene>
<dbReference type="Proteomes" id="UP001055104">
    <property type="component" value="Unassembled WGS sequence"/>
</dbReference>
<dbReference type="AlphaFoldDB" id="A0AA37NUR7"/>
<dbReference type="InterPro" id="IPR013324">
    <property type="entry name" value="RNA_pol_sigma_r3/r4-like"/>
</dbReference>
<dbReference type="NCBIfam" id="TIGR02985">
    <property type="entry name" value="Sig70_bacteroi1"/>
    <property type="match status" value="1"/>
</dbReference>
<dbReference type="InterPro" id="IPR039425">
    <property type="entry name" value="RNA_pol_sigma-70-like"/>
</dbReference>
<evidence type="ECO:0000256" key="1">
    <source>
        <dbReference type="ARBA" id="ARBA00010641"/>
    </source>
</evidence>
<feature type="domain" description="RNA polymerase sigma factor 70 region 4 type 2" evidence="6">
    <location>
        <begin position="145"/>
        <end position="195"/>
    </location>
</feature>
<evidence type="ECO:0000259" key="5">
    <source>
        <dbReference type="Pfam" id="PF04542"/>
    </source>
</evidence>
<feature type="domain" description="RNA polymerase sigma-70 region 2" evidence="5">
    <location>
        <begin position="42"/>
        <end position="105"/>
    </location>
</feature>
<evidence type="ECO:0000313" key="8">
    <source>
        <dbReference type="Proteomes" id="UP001055104"/>
    </source>
</evidence>
<dbReference type="GO" id="GO:0000428">
    <property type="term" value="C:DNA-directed RNA polymerase complex"/>
    <property type="evidence" value="ECO:0007669"/>
    <property type="project" value="UniProtKB-KW"/>
</dbReference>
<evidence type="ECO:0000256" key="4">
    <source>
        <dbReference type="ARBA" id="ARBA00023163"/>
    </source>
</evidence>
<reference evidence="7" key="1">
    <citation type="submission" date="2022-01" db="EMBL/GenBank/DDBJ databases">
        <title>Novel bile acid biosynthetic pathways are enriched in the microbiome of centenarians.</title>
        <authorList>
            <person name="Sato Y."/>
            <person name="Atarashi K."/>
            <person name="Plichta R.D."/>
            <person name="Arai Y."/>
            <person name="Sasajima S."/>
            <person name="Kearney M.S."/>
            <person name="Suda W."/>
            <person name="Takeshita K."/>
            <person name="Sasaki T."/>
            <person name="Okamoto S."/>
            <person name="Skelly N.A."/>
            <person name="Okamura Y."/>
            <person name="Vlamakis H."/>
            <person name="Li Y."/>
            <person name="Tanoue T."/>
            <person name="Takei H."/>
            <person name="Nittono H."/>
            <person name="Narushima S."/>
            <person name="Irie J."/>
            <person name="Itoh H."/>
            <person name="Moriya K."/>
            <person name="Sugiura Y."/>
            <person name="Suematsu M."/>
            <person name="Moritoki N."/>
            <person name="Shibata S."/>
            <person name="Littman R.D."/>
            <person name="Fischbach A.M."/>
            <person name="Uwamino Y."/>
            <person name="Inoue T."/>
            <person name="Honda A."/>
            <person name="Hattori M."/>
            <person name="Murai T."/>
            <person name="Xavier J.R."/>
            <person name="Hirose N."/>
            <person name="Honda K."/>
        </authorList>
    </citation>
    <scope>NUCLEOTIDE SEQUENCE</scope>
    <source>
        <strain evidence="7">CE91-St7</strain>
    </source>
</reference>
<dbReference type="GO" id="GO:0016987">
    <property type="term" value="F:sigma factor activity"/>
    <property type="evidence" value="ECO:0007669"/>
    <property type="project" value="UniProtKB-KW"/>
</dbReference>
<evidence type="ECO:0000256" key="3">
    <source>
        <dbReference type="ARBA" id="ARBA00023082"/>
    </source>
</evidence>
<proteinExistence type="inferred from homology"/>
<dbReference type="InterPro" id="IPR014327">
    <property type="entry name" value="RNA_pol_sigma70_bacteroid"/>
</dbReference>